<comment type="similarity">
    <text evidence="1">Belongs to the intradiol ring-cleavage dioxygenase family.</text>
</comment>
<dbReference type="Gene3D" id="2.60.130.10">
    <property type="entry name" value="Aromatic compound dioxygenase"/>
    <property type="match status" value="2"/>
</dbReference>
<reference evidence="5" key="1">
    <citation type="submission" date="2014-04" db="EMBL/GenBank/DDBJ databases">
        <title>Isolation and characterization of a novel Arhodomonas sp. strain Seminole and its Genetic Potential to Degrade Hydrocarbons at high salinity.</title>
        <authorList>
            <person name="Dalvi S."/>
            <person name="Nicholson C.A."/>
            <person name="Najar F.Z."/>
            <person name="Roe B.A."/>
            <person name="Canaan P."/>
            <person name="Hartson S.D."/>
            <person name="Fathepure B.Z."/>
        </authorList>
    </citation>
    <scope>NUCLEOTIDE SEQUENCE</scope>
    <source>
        <strain evidence="5">Seminole</strain>
    </source>
</reference>
<evidence type="ECO:0000256" key="3">
    <source>
        <dbReference type="ARBA" id="ARBA00023002"/>
    </source>
</evidence>
<dbReference type="InterPro" id="IPR012786">
    <property type="entry name" value="Protocat_dOase_a"/>
</dbReference>
<dbReference type="InterPro" id="IPR000627">
    <property type="entry name" value="Intradiol_dOase_C"/>
</dbReference>
<dbReference type="InterPro" id="IPR012785">
    <property type="entry name" value="Protocat_dOase_b"/>
</dbReference>
<proteinExistence type="inferred from homology"/>
<dbReference type="InterPro" id="IPR050770">
    <property type="entry name" value="Intradiol_RC_Dioxygenase"/>
</dbReference>
<dbReference type="PANTHER" id="PTHR33711:SF10">
    <property type="entry name" value="INTRADIOL RING-CLEAVAGE DIOXYGENASES DOMAIN-CONTAINING PROTEIN"/>
    <property type="match status" value="1"/>
</dbReference>
<dbReference type="PROSITE" id="PS00083">
    <property type="entry name" value="INTRADIOL_DIOXYGENAS"/>
    <property type="match status" value="1"/>
</dbReference>
<evidence type="ECO:0000256" key="2">
    <source>
        <dbReference type="ARBA" id="ARBA00022964"/>
    </source>
</evidence>
<dbReference type="Pfam" id="PF12391">
    <property type="entry name" value="PCDO_beta_N"/>
    <property type="match status" value="1"/>
</dbReference>
<keyword evidence="3" id="KW-0560">Oxidoreductase</keyword>
<evidence type="ECO:0000259" key="4">
    <source>
        <dbReference type="PROSITE" id="PS00083"/>
    </source>
</evidence>
<dbReference type="GO" id="GO:0008199">
    <property type="term" value="F:ferric iron binding"/>
    <property type="evidence" value="ECO:0007669"/>
    <property type="project" value="InterPro"/>
</dbReference>
<feature type="domain" description="Intradiol ring-cleavage dioxygenases" evidence="4">
    <location>
        <begin position="282"/>
        <end position="310"/>
    </location>
</feature>
<dbReference type="InterPro" id="IPR015889">
    <property type="entry name" value="Intradiol_dOase_core"/>
</dbReference>
<protein>
    <submittedName>
        <fullName evidence="5">Protocatechuate 34-dioxygenase alpha subunit</fullName>
    </submittedName>
</protein>
<dbReference type="NCBIfam" id="TIGR02422">
    <property type="entry name" value="protocat_beta"/>
    <property type="match status" value="1"/>
</dbReference>
<evidence type="ECO:0000313" key="5">
    <source>
        <dbReference type="EMBL" id="AIK66562.1"/>
    </source>
</evidence>
<dbReference type="CDD" id="cd03463">
    <property type="entry name" value="3_4-PCD_alpha"/>
    <property type="match status" value="1"/>
</dbReference>
<dbReference type="GO" id="GO:0018578">
    <property type="term" value="F:protocatechuate 3,4-dioxygenase activity"/>
    <property type="evidence" value="ECO:0007669"/>
    <property type="project" value="InterPro"/>
</dbReference>
<keyword evidence="2 5" id="KW-0223">Dioxygenase</keyword>
<dbReference type="GO" id="GO:0019619">
    <property type="term" value="P:3,4-dihydroxybenzoate catabolic process"/>
    <property type="evidence" value="ECO:0007669"/>
    <property type="project" value="InterPro"/>
</dbReference>
<organism evidence="5">
    <name type="scientific">Arhodomonas sp. Seminole</name>
    <dbReference type="NCBI Taxonomy" id="1204713"/>
    <lineage>
        <taxon>Bacteria</taxon>
        <taxon>Pseudomonadati</taxon>
        <taxon>Pseudomonadota</taxon>
        <taxon>Gammaproteobacteria</taxon>
        <taxon>Chromatiales</taxon>
        <taxon>Ectothiorhodospiraceae</taxon>
        <taxon>Arhodomonas</taxon>
    </lineage>
</organism>
<dbReference type="InterPro" id="IPR024756">
    <property type="entry name" value="PCDO_beta_N"/>
</dbReference>
<dbReference type="EMBL" id="KJ829508">
    <property type="protein sequence ID" value="AIK66562.1"/>
    <property type="molecule type" value="Genomic_DNA"/>
</dbReference>
<accession>A0A076YGY3</accession>
<dbReference type="NCBIfam" id="TIGR02423">
    <property type="entry name" value="protocat_alph"/>
    <property type="match status" value="1"/>
</dbReference>
<sequence>MIFNGDYKPRDPAIHPPGYHPAYKTTVLRSPTRALVPLHQTLTERTGPIFTRQFLDPLDSDLIANARVDADPIGERMVVYGRVLDENAHPVRNTLIEVWQANAAGRYRHRNDSYMAPLDPNFGGAGRCLTDDDGWYMFRTIKPGPYPWPNGHNAWRPAHIHLSLFGPAFTTRLITQMYFQGDPLLPLCPIYNSVPDDEARQRLVAPLDMDAATPHDSLAYRFDIVLAGAQGDTVRQSRVRRTGMLKETASQTAGPYVHIGLDRREGLNVVAGDGAAGERIRIEGVVYDGAGEPVRDALIEIWQANAHGKYDHPEDTQDKPVDPAFSGWGRCACDRETGLFHFETVKPGPVPGRDVRMQAPHVNVTIFARGVNSHLVTRLYFDDEIDANASDPVLNALPSAQGAQTLIARRESREGRNVYRFDIRLQGDGETVFFDV</sequence>
<dbReference type="Pfam" id="PF00775">
    <property type="entry name" value="Dioxygenase_C"/>
    <property type="match status" value="2"/>
</dbReference>
<name>A0A076YGY3_9GAMM</name>
<dbReference type="SUPFAM" id="SSF49482">
    <property type="entry name" value="Aromatic compound dioxygenase"/>
    <property type="match status" value="2"/>
</dbReference>
<dbReference type="PANTHER" id="PTHR33711">
    <property type="entry name" value="DIOXYGENASE, PUTATIVE (AFU_ORTHOLOGUE AFUA_2G02910)-RELATED"/>
    <property type="match status" value="1"/>
</dbReference>
<dbReference type="AlphaFoldDB" id="A0A076YGY3"/>
<evidence type="ECO:0000256" key="1">
    <source>
        <dbReference type="ARBA" id="ARBA00007825"/>
    </source>
</evidence>